<keyword evidence="3" id="KW-1185">Reference proteome</keyword>
<dbReference type="EC" id="5.3.1.1" evidence="2"/>
<protein>
    <submittedName>
        <fullName evidence="2">Triose-phosphate isomerase</fullName>
        <ecNumber evidence="2">5.3.1.1</ecNumber>
    </submittedName>
</protein>
<evidence type="ECO:0000256" key="1">
    <source>
        <dbReference type="ARBA" id="ARBA00023235"/>
    </source>
</evidence>
<proteinExistence type="predicted"/>
<dbReference type="EMBL" id="JAOQJX010000001">
    <property type="protein sequence ID" value="MCU6746267.1"/>
    <property type="molecule type" value="Genomic_DNA"/>
</dbReference>
<gene>
    <name evidence="2" type="ORF">OCV51_01100</name>
</gene>
<dbReference type="NCBIfam" id="NF003302">
    <property type="entry name" value="PRK04302.1"/>
    <property type="match status" value="1"/>
</dbReference>
<comment type="caution">
    <text evidence="2">The sequence shown here is derived from an EMBL/GenBank/DDBJ whole genome shotgun (WGS) entry which is preliminary data.</text>
</comment>
<dbReference type="GO" id="GO:0004807">
    <property type="term" value="F:triose-phosphate isomerase activity"/>
    <property type="evidence" value="ECO:0007669"/>
    <property type="project" value="UniProtKB-EC"/>
</dbReference>
<name>A0ABT2T7M7_9FIRM</name>
<dbReference type="Gene3D" id="3.20.20.70">
    <property type="entry name" value="Aldolase class I"/>
    <property type="match status" value="1"/>
</dbReference>
<dbReference type="RefSeq" id="WP_267303963.1">
    <property type="nucleotide sequence ID" value="NZ_JAOQJX010000001.1"/>
</dbReference>
<dbReference type="PROSITE" id="PS51440">
    <property type="entry name" value="TIM_2"/>
    <property type="match status" value="1"/>
</dbReference>
<accession>A0ABT2T7M7</accession>
<keyword evidence="1 2" id="KW-0413">Isomerase</keyword>
<dbReference type="InterPro" id="IPR000652">
    <property type="entry name" value="Triosephosphate_isomerase"/>
</dbReference>
<dbReference type="InterPro" id="IPR013785">
    <property type="entry name" value="Aldolase_TIM"/>
</dbReference>
<reference evidence="2 3" key="1">
    <citation type="journal article" date="2021" name="ISME Commun">
        <title>Automated analysis of genomic sequences facilitates high-throughput and comprehensive description of bacteria.</title>
        <authorList>
            <person name="Hitch T.C.A."/>
        </authorList>
    </citation>
    <scope>NUCLEOTIDE SEQUENCE [LARGE SCALE GENOMIC DNA]</scope>
    <source>
        <strain evidence="2 3">H2_18</strain>
    </source>
</reference>
<evidence type="ECO:0000313" key="3">
    <source>
        <dbReference type="Proteomes" id="UP001652394"/>
    </source>
</evidence>
<sequence>MKVKIHTPFFEVGVKNYLYGDDVLQLAKAADAAAIKYDIDVLFLAPYADIRRVAENTEKLIVFAPYMDVLYPGRGMADVLPESVKAAGAKGVVLNHCERPMTLSNLRKSISRARELELLSFVCADTIEETKAVAQLHPDIINPEQSDKIGKGGEIDAQYIRESIHAVKDIDPNIIVEQAAGIQSGEDVYRCIYMGAEGVGAASGVCNSQNPCKMVEEMIRNVRLAYENMRKKGDTLYHVV</sequence>
<dbReference type="Pfam" id="PF00121">
    <property type="entry name" value="TIM"/>
    <property type="match status" value="1"/>
</dbReference>
<dbReference type="Proteomes" id="UP001652394">
    <property type="component" value="Unassembled WGS sequence"/>
</dbReference>
<dbReference type="SUPFAM" id="SSF51351">
    <property type="entry name" value="Triosephosphate isomerase (TIM)"/>
    <property type="match status" value="1"/>
</dbReference>
<dbReference type="InterPro" id="IPR035990">
    <property type="entry name" value="TIM_sf"/>
</dbReference>
<organism evidence="2 3">
    <name type="scientific">Faecalicatena acetigenes</name>
    <dbReference type="NCBI Taxonomy" id="2981790"/>
    <lineage>
        <taxon>Bacteria</taxon>
        <taxon>Bacillati</taxon>
        <taxon>Bacillota</taxon>
        <taxon>Clostridia</taxon>
        <taxon>Lachnospirales</taxon>
        <taxon>Lachnospiraceae</taxon>
        <taxon>Faecalicatena</taxon>
    </lineage>
</organism>
<evidence type="ECO:0000313" key="2">
    <source>
        <dbReference type="EMBL" id="MCU6746267.1"/>
    </source>
</evidence>